<protein>
    <submittedName>
        <fullName evidence="1">38733_t:CDS:1</fullName>
    </submittedName>
</protein>
<sequence>SNKVSKNGNLGAYIPGQSTIVDKFNSLVMRVFEKYVYLAFKGLKDYVKQLEVIKQLLSSKTRIYNQNISAETVSVALGTSEKHRK</sequence>
<reference evidence="1 2" key="1">
    <citation type="submission" date="2021-06" db="EMBL/GenBank/DDBJ databases">
        <authorList>
            <person name="Kallberg Y."/>
            <person name="Tangrot J."/>
            <person name="Rosling A."/>
        </authorList>
    </citation>
    <scope>NUCLEOTIDE SEQUENCE [LARGE SCALE GENOMIC DNA]</scope>
    <source>
        <strain evidence="1 2">120-4 pot B 10/14</strain>
    </source>
</reference>
<organism evidence="1 2">
    <name type="scientific">Gigaspora margarita</name>
    <dbReference type="NCBI Taxonomy" id="4874"/>
    <lineage>
        <taxon>Eukaryota</taxon>
        <taxon>Fungi</taxon>
        <taxon>Fungi incertae sedis</taxon>
        <taxon>Mucoromycota</taxon>
        <taxon>Glomeromycotina</taxon>
        <taxon>Glomeromycetes</taxon>
        <taxon>Diversisporales</taxon>
        <taxon>Gigasporaceae</taxon>
        <taxon>Gigaspora</taxon>
    </lineage>
</organism>
<evidence type="ECO:0000313" key="2">
    <source>
        <dbReference type="Proteomes" id="UP000789901"/>
    </source>
</evidence>
<dbReference type="EMBL" id="CAJVQB010022980">
    <property type="protein sequence ID" value="CAG8800797.1"/>
    <property type="molecule type" value="Genomic_DNA"/>
</dbReference>
<gene>
    <name evidence="1" type="ORF">GMARGA_LOCUS23050</name>
</gene>
<accession>A0ABN7VV96</accession>
<name>A0ABN7VV96_GIGMA</name>
<comment type="caution">
    <text evidence="1">The sequence shown here is derived from an EMBL/GenBank/DDBJ whole genome shotgun (WGS) entry which is preliminary data.</text>
</comment>
<feature type="non-terminal residue" evidence="1">
    <location>
        <position position="1"/>
    </location>
</feature>
<dbReference type="Proteomes" id="UP000789901">
    <property type="component" value="Unassembled WGS sequence"/>
</dbReference>
<evidence type="ECO:0000313" key="1">
    <source>
        <dbReference type="EMBL" id="CAG8800797.1"/>
    </source>
</evidence>
<keyword evidence="2" id="KW-1185">Reference proteome</keyword>
<proteinExistence type="predicted"/>